<evidence type="ECO:0000313" key="2">
    <source>
        <dbReference type="EMBL" id="KAL3629863.1"/>
    </source>
</evidence>
<dbReference type="Proteomes" id="UP001632038">
    <property type="component" value="Unassembled WGS sequence"/>
</dbReference>
<dbReference type="AlphaFoldDB" id="A0ABD3CIV7"/>
<evidence type="ECO:0000256" key="1">
    <source>
        <dbReference type="SAM" id="MobiDB-lite"/>
    </source>
</evidence>
<evidence type="ECO:0008006" key="4">
    <source>
        <dbReference type="Google" id="ProtNLM"/>
    </source>
</evidence>
<organism evidence="2 3">
    <name type="scientific">Castilleja foliolosa</name>
    <dbReference type="NCBI Taxonomy" id="1961234"/>
    <lineage>
        <taxon>Eukaryota</taxon>
        <taxon>Viridiplantae</taxon>
        <taxon>Streptophyta</taxon>
        <taxon>Embryophyta</taxon>
        <taxon>Tracheophyta</taxon>
        <taxon>Spermatophyta</taxon>
        <taxon>Magnoliopsida</taxon>
        <taxon>eudicotyledons</taxon>
        <taxon>Gunneridae</taxon>
        <taxon>Pentapetalae</taxon>
        <taxon>asterids</taxon>
        <taxon>lamiids</taxon>
        <taxon>Lamiales</taxon>
        <taxon>Orobanchaceae</taxon>
        <taxon>Pedicularideae</taxon>
        <taxon>Castillejinae</taxon>
        <taxon>Castilleja</taxon>
    </lineage>
</organism>
<accession>A0ABD3CIV7</accession>
<sequence length="206" mass="22363">MGRDTCLMYVIWDGVWVNVSGNKTFTGTETNHVKLNLNVSYSELLEKAYELTSLNHDEFDIEMTWWEKYDSKSLVVPVRNDDDVETLVSFNTESRCSIPLCLVFKKKEMEMPKEPKESHNSNIPGAGQAGLGSTEQRGIGSATKNGVGTTVQSGKESTEQSVEESTDQSVEESAEEAGIGSTEQAVIGSTEQAGIGSTEQAGIGNP</sequence>
<name>A0ABD3CIV7_9LAMI</name>
<comment type="caution">
    <text evidence="2">The sequence shown here is derived from an EMBL/GenBank/DDBJ whole genome shotgun (WGS) entry which is preliminary data.</text>
</comment>
<protein>
    <recommendedName>
        <fullName evidence="4">PB1 domain-containing protein</fullName>
    </recommendedName>
</protein>
<proteinExistence type="predicted"/>
<feature type="compositionally biased region" description="Acidic residues" evidence="1">
    <location>
        <begin position="161"/>
        <end position="175"/>
    </location>
</feature>
<evidence type="ECO:0000313" key="3">
    <source>
        <dbReference type="Proteomes" id="UP001632038"/>
    </source>
</evidence>
<feature type="compositionally biased region" description="Polar residues" evidence="1">
    <location>
        <begin position="181"/>
        <end position="200"/>
    </location>
</feature>
<feature type="region of interest" description="Disordered" evidence="1">
    <location>
        <begin position="111"/>
        <end position="206"/>
    </location>
</feature>
<keyword evidence="3" id="KW-1185">Reference proteome</keyword>
<feature type="compositionally biased region" description="Polar residues" evidence="1">
    <location>
        <begin position="131"/>
        <end position="155"/>
    </location>
</feature>
<gene>
    <name evidence="2" type="ORF">CASFOL_026175</name>
</gene>
<reference evidence="3" key="1">
    <citation type="journal article" date="2024" name="IScience">
        <title>Strigolactones Initiate the Formation of Haustorium-like Structures in Castilleja.</title>
        <authorList>
            <person name="Buerger M."/>
            <person name="Peterson D."/>
            <person name="Chory J."/>
        </authorList>
    </citation>
    <scope>NUCLEOTIDE SEQUENCE [LARGE SCALE GENOMIC DNA]</scope>
</reference>
<dbReference type="EMBL" id="JAVIJP010000033">
    <property type="protein sequence ID" value="KAL3629863.1"/>
    <property type="molecule type" value="Genomic_DNA"/>
</dbReference>